<sequence length="152" mass="15941">MPFGATCRDGFFANAHITLLHCLSSSSPLLLPPPQTALRPSAADQLGFAVSLAPLPTALLSAGALRRRHEPPTPALLRLYPVCLALSPAPVPLPTPPLPAKALHRHPHHLRSPAACSTLAPSPKCLTRTAVPTPAHSSAQLLAHGLGQRRES</sequence>
<name>A0A8J6C3L4_ZIZPA</name>
<dbReference type="Proteomes" id="UP000729402">
    <property type="component" value="Unassembled WGS sequence"/>
</dbReference>
<comment type="caution">
    <text evidence="1">The sequence shown here is derived from an EMBL/GenBank/DDBJ whole genome shotgun (WGS) entry which is preliminary data.</text>
</comment>
<protein>
    <submittedName>
        <fullName evidence="1">Uncharacterized protein</fullName>
    </submittedName>
</protein>
<organism evidence="1 2">
    <name type="scientific">Zizania palustris</name>
    <name type="common">Northern wild rice</name>
    <dbReference type="NCBI Taxonomy" id="103762"/>
    <lineage>
        <taxon>Eukaryota</taxon>
        <taxon>Viridiplantae</taxon>
        <taxon>Streptophyta</taxon>
        <taxon>Embryophyta</taxon>
        <taxon>Tracheophyta</taxon>
        <taxon>Spermatophyta</taxon>
        <taxon>Magnoliopsida</taxon>
        <taxon>Liliopsida</taxon>
        <taxon>Poales</taxon>
        <taxon>Poaceae</taxon>
        <taxon>BOP clade</taxon>
        <taxon>Oryzoideae</taxon>
        <taxon>Oryzeae</taxon>
        <taxon>Zizaniinae</taxon>
        <taxon>Zizania</taxon>
    </lineage>
</organism>
<dbReference type="AlphaFoldDB" id="A0A8J6C3L4"/>
<keyword evidence="2" id="KW-1185">Reference proteome</keyword>
<reference evidence="1" key="2">
    <citation type="submission" date="2021-02" db="EMBL/GenBank/DDBJ databases">
        <authorList>
            <person name="Kimball J.A."/>
            <person name="Haas M.W."/>
            <person name="Macchietto M."/>
            <person name="Kono T."/>
            <person name="Duquette J."/>
            <person name="Shao M."/>
        </authorList>
    </citation>
    <scope>NUCLEOTIDE SEQUENCE</scope>
    <source>
        <tissue evidence="1">Fresh leaf tissue</tissue>
    </source>
</reference>
<dbReference type="EMBL" id="JAAALK010000079">
    <property type="protein sequence ID" value="KAG8100660.1"/>
    <property type="molecule type" value="Genomic_DNA"/>
</dbReference>
<gene>
    <name evidence="1" type="ORF">GUJ93_ZPchr0013g37189</name>
</gene>
<accession>A0A8J6C3L4</accession>
<evidence type="ECO:0000313" key="1">
    <source>
        <dbReference type="EMBL" id="KAG8100660.1"/>
    </source>
</evidence>
<evidence type="ECO:0000313" key="2">
    <source>
        <dbReference type="Proteomes" id="UP000729402"/>
    </source>
</evidence>
<proteinExistence type="predicted"/>
<reference evidence="1" key="1">
    <citation type="journal article" date="2021" name="bioRxiv">
        <title>Whole Genome Assembly and Annotation of Northern Wild Rice, Zizania palustris L., Supports a Whole Genome Duplication in the Zizania Genus.</title>
        <authorList>
            <person name="Haas M."/>
            <person name="Kono T."/>
            <person name="Macchietto M."/>
            <person name="Millas R."/>
            <person name="McGilp L."/>
            <person name="Shao M."/>
            <person name="Duquette J."/>
            <person name="Hirsch C.N."/>
            <person name="Kimball J."/>
        </authorList>
    </citation>
    <scope>NUCLEOTIDE SEQUENCE</scope>
    <source>
        <tissue evidence="1">Fresh leaf tissue</tissue>
    </source>
</reference>